<evidence type="ECO:0000256" key="2">
    <source>
        <dbReference type="ARBA" id="ARBA00022630"/>
    </source>
</evidence>
<dbReference type="PANTHER" id="PTHR11972:SF178">
    <property type="entry name" value="FERRIC REDUCTASE TRANSMEMBRANE COMPONENT 8-RELATED"/>
    <property type="match status" value="1"/>
</dbReference>
<evidence type="ECO:0000256" key="1">
    <source>
        <dbReference type="ARBA" id="ARBA00004141"/>
    </source>
</evidence>
<dbReference type="PANTHER" id="PTHR11972">
    <property type="entry name" value="NADPH OXIDASE"/>
    <property type="match status" value="1"/>
</dbReference>
<evidence type="ECO:0000256" key="6">
    <source>
        <dbReference type="ARBA" id="ARBA00022989"/>
    </source>
</evidence>
<dbReference type="EMBL" id="LT598461">
    <property type="protein sequence ID" value="SCU99316.1"/>
    <property type="molecule type" value="Genomic_DNA"/>
</dbReference>
<dbReference type="AlphaFoldDB" id="A0A1G4K664"/>
<keyword evidence="2" id="KW-0285">Flavoprotein</keyword>
<feature type="domain" description="Ferric oxidoreductase" evidence="12">
    <location>
        <begin position="123"/>
        <end position="236"/>
    </location>
</feature>
<feature type="compositionally biased region" description="Polar residues" evidence="10">
    <location>
        <begin position="501"/>
        <end position="516"/>
    </location>
</feature>
<comment type="subcellular location">
    <subcellularLocation>
        <location evidence="1">Membrane</location>
        <topology evidence="1">Multi-pass membrane protein</topology>
    </subcellularLocation>
</comment>
<gene>
    <name evidence="13" type="ORF">LADA_0H18954G</name>
</gene>
<evidence type="ECO:0000256" key="7">
    <source>
        <dbReference type="ARBA" id="ARBA00023002"/>
    </source>
</evidence>
<dbReference type="Pfam" id="PF01794">
    <property type="entry name" value="Ferric_reduct"/>
    <property type="match status" value="1"/>
</dbReference>
<feature type="transmembrane region" description="Helical" evidence="11">
    <location>
        <begin position="159"/>
        <end position="179"/>
    </location>
</feature>
<evidence type="ECO:0000313" key="14">
    <source>
        <dbReference type="Proteomes" id="UP000190274"/>
    </source>
</evidence>
<keyword evidence="7" id="KW-0560">Oxidoreductase</keyword>
<sequence>MICRVADYYKALTWERILPSFSKTSDRAVRRAMIQRSADSAIWIAVVTLCVLLPLWNYLSLKRWVFKLKHHLRHDILRKARWLHGSRFYHNQGFKVCSFWITVVTLCSLISSGGDLIQITKRLGRIAVALMPPLLFLTLRPSPLPHTLYLSLLPIHKWISRIVVLLSALHAVFYSWFFIINRSFIVKIQKLANLWGVLALFLFGFIAVTSVSQVRRYNFRLFYYVHYVATWLSVILIHYHARPPVRYYTAMNCFLLIAQVGYRIYNSSDVRVTVKDISPTLLLVDFPMSGLRNKPLMPSSHVRLAPSYKHSILQRIFQQVVPLQHPYTIASLPYDESVKLIVRRGRFNIRNNSEYFVAGAFEPKLDFMSKTEKSLFSKDVLLFQNKSPALVASPLNYNIDARRALIVAGGSAISFGLPLLRILNFNGVTVKLKWVTRDYRDLRLLNHFKNNFEGLEIYITGSETDEQDLQIDYIDFDEDETRLDLTTTPAARPSSDYGTFKSPNNSSTPTLQSQGRSNREDEIDFTQMFSSRNSRAKNFESLQNASNFFDTENSFRKPSILLAPSERETEEGAYNDDSPKSLKIPAGVQVFFGRPNLTSNDYHWCLEKECIGPSESNDCYAPKAHVDDLSRVWVLAAGPLQLVENTKRWAYDGGLHFHEESFTV</sequence>
<keyword evidence="4" id="KW-0274">FAD</keyword>
<dbReference type="CDD" id="cd06186">
    <property type="entry name" value="NOX_Duox_like_FAD_NADP"/>
    <property type="match status" value="1"/>
</dbReference>
<protein>
    <submittedName>
        <fullName evidence="13">LADA_0H18954g1_1</fullName>
    </submittedName>
</protein>
<dbReference type="STRING" id="1266660.A0A1G4K664"/>
<keyword evidence="14" id="KW-1185">Reference proteome</keyword>
<evidence type="ECO:0000256" key="9">
    <source>
        <dbReference type="ARBA" id="ARBA00023136"/>
    </source>
</evidence>
<dbReference type="InterPro" id="IPR050369">
    <property type="entry name" value="RBOH/FRE"/>
</dbReference>
<evidence type="ECO:0000256" key="8">
    <source>
        <dbReference type="ARBA" id="ARBA00023065"/>
    </source>
</evidence>
<evidence type="ECO:0000256" key="11">
    <source>
        <dbReference type="SAM" id="Phobius"/>
    </source>
</evidence>
<reference evidence="13 14" key="1">
    <citation type="submission" date="2016-03" db="EMBL/GenBank/DDBJ databases">
        <authorList>
            <person name="Devillers H."/>
        </authorList>
    </citation>
    <scope>NUCLEOTIDE SEQUENCE [LARGE SCALE GENOMIC DNA]</scope>
    <source>
        <strain evidence="13">CBS 10888</strain>
    </source>
</reference>
<evidence type="ECO:0000259" key="12">
    <source>
        <dbReference type="Pfam" id="PF01794"/>
    </source>
</evidence>
<evidence type="ECO:0000256" key="4">
    <source>
        <dbReference type="ARBA" id="ARBA00022827"/>
    </source>
</evidence>
<dbReference type="Proteomes" id="UP000190274">
    <property type="component" value="Chromosome H"/>
</dbReference>
<proteinExistence type="predicted"/>
<keyword evidence="5" id="KW-0249">Electron transport</keyword>
<feature type="transmembrane region" description="Helical" evidence="11">
    <location>
        <begin position="221"/>
        <end position="240"/>
    </location>
</feature>
<dbReference type="SFLD" id="SFLDG01168">
    <property type="entry name" value="Ferric_reductase_subgroup_(FRE"/>
    <property type="match status" value="1"/>
</dbReference>
<feature type="transmembrane region" description="Helical" evidence="11">
    <location>
        <begin position="40"/>
        <end position="59"/>
    </location>
</feature>
<feature type="transmembrane region" description="Helical" evidence="11">
    <location>
        <begin position="191"/>
        <end position="209"/>
    </location>
</feature>
<keyword evidence="6 11" id="KW-1133">Transmembrane helix</keyword>
<keyword evidence="8" id="KW-0406">Ion transport</keyword>
<keyword evidence="3 11" id="KW-0812">Transmembrane</keyword>
<name>A0A1G4K664_9SACH</name>
<accession>A0A1G4K664</accession>
<evidence type="ECO:0000256" key="3">
    <source>
        <dbReference type="ARBA" id="ARBA00022692"/>
    </source>
</evidence>
<evidence type="ECO:0000313" key="13">
    <source>
        <dbReference type="EMBL" id="SCU99316.1"/>
    </source>
</evidence>
<evidence type="ECO:0000256" key="10">
    <source>
        <dbReference type="SAM" id="MobiDB-lite"/>
    </source>
</evidence>
<dbReference type="OrthoDB" id="10006946at2759"/>
<feature type="transmembrane region" description="Helical" evidence="11">
    <location>
        <begin position="92"/>
        <end position="111"/>
    </location>
</feature>
<dbReference type="GO" id="GO:0033215">
    <property type="term" value="P:reductive iron assimilation"/>
    <property type="evidence" value="ECO:0007669"/>
    <property type="project" value="TreeGrafter"/>
</dbReference>
<dbReference type="InterPro" id="IPR013130">
    <property type="entry name" value="Fe3_Rdtase_TM_dom"/>
</dbReference>
<dbReference type="GO" id="GO:0005886">
    <property type="term" value="C:plasma membrane"/>
    <property type="evidence" value="ECO:0007669"/>
    <property type="project" value="TreeGrafter"/>
</dbReference>
<keyword evidence="8" id="KW-0813">Transport</keyword>
<dbReference type="GO" id="GO:0000293">
    <property type="term" value="F:ferric-chelate reductase activity"/>
    <property type="evidence" value="ECO:0007669"/>
    <property type="project" value="TreeGrafter"/>
</dbReference>
<feature type="transmembrane region" description="Helical" evidence="11">
    <location>
        <begin position="123"/>
        <end position="139"/>
    </location>
</feature>
<evidence type="ECO:0000256" key="5">
    <source>
        <dbReference type="ARBA" id="ARBA00022982"/>
    </source>
</evidence>
<organism evidence="13 14">
    <name type="scientific">Lachancea dasiensis</name>
    <dbReference type="NCBI Taxonomy" id="1072105"/>
    <lineage>
        <taxon>Eukaryota</taxon>
        <taxon>Fungi</taxon>
        <taxon>Dikarya</taxon>
        <taxon>Ascomycota</taxon>
        <taxon>Saccharomycotina</taxon>
        <taxon>Saccharomycetes</taxon>
        <taxon>Saccharomycetales</taxon>
        <taxon>Saccharomycetaceae</taxon>
        <taxon>Lachancea</taxon>
    </lineage>
</organism>
<keyword evidence="9 11" id="KW-0472">Membrane</keyword>
<feature type="region of interest" description="Disordered" evidence="10">
    <location>
        <begin position="487"/>
        <end position="519"/>
    </location>
</feature>
<dbReference type="SFLD" id="SFLDS00052">
    <property type="entry name" value="Ferric_Reductase_Domain"/>
    <property type="match status" value="1"/>
</dbReference>
<dbReference type="SFLD" id="SFLDF00463">
    <property type="entry name" value="AIM14"/>
    <property type="match status" value="1"/>
</dbReference>